<comment type="caution">
    <text evidence="1">The sequence shown here is derived from an EMBL/GenBank/DDBJ whole genome shotgun (WGS) entry which is preliminary data.</text>
</comment>
<dbReference type="STRING" id="46224.B4102_3209"/>
<evidence type="ECO:0000313" key="1">
    <source>
        <dbReference type="EMBL" id="KYD05485.1"/>
    </source>
</evidence>
<protein>
    <submittedName>
        <fullName evidence="1">Uncharacterized protein</fullName>
    </submittedName>
</protein>
<sequence>MRKYIAILLLICIHLSIPAFSFAQKKEDPTLQGYLQFEKISLKS</sequence>
<dbReference type="AlphaFoldDB" id="A0A150KZH0"/>
<gene>
    <name evidence="1" type="ORF">B4102_3209</name>
</gene>
<accession>A0A150KZH0</accession>
<dbReference type="PATRIC" id="fig|46224.3.peg.3185"/>
<reference evidence="1 2" key="1">
    <citation type="submission" date="2016-01" db="EMBL/GenBank/DDBJ databases">
        <title>Genome Sequences of Twelve Sporeforming Bacillus Species Isolated from Foods.</title>
        <authorList>
            <person name="Berendsen E.M."/>
            <person name="Wells-Bennik M.H."/>
            <person name="Krawcyk A.O."/>
            <person name="De Jong A."/>
            <person name="Holsappel S."/>
            <person name="Eijlander R.T."/>
            <person name="Kuipers O.P."/>
        </authorList>
    </citation>
    <scope>NUCLEOTIDE SEQUENCE [LARGE SCALE GENOMIC DNA]</scope>
    <source>
        <strain evidence="1 2">B4102</strain>
    </source>
</reference>
<proteinExistence type="predicted"/>
<dbReference type="Proteomes" id="UP000075666">
    <property type="component" value="Unassembled WGS sequence"/>
</dbReference>
<keyword evidence="2" id="KW-1185">Reference proteome</keyword>
<name>A0A150KZH0_9BACI</name>
<organism evidence="1 2">
    <name type="scientific">Heyndrickxia sporothermodurans</name>
    <dbReference type="NCBI Taxonomy" id="46224"/>
    <lineage>
        <taxon>Bacteria</taxon>
        <taxon>Bacillati</taxon>
        <taxon>Bacillota</taxon>
        <taxon>Bacilli</taxon>
        <taxon>Bacillales</taxon>
        <taxon>Bacillaceae</taxon>
        <taxon>Heyndrickxia</taxon>
    </lineage>
</organism>
<evidence type="ECO:0000313" key="2">
    <source>
        <dbReference type="Proteomes" id="UP000075666"/>
    </source>
</evidence>
<dbReference type="EMBL" id="LQYN01000056">
    <property type="protein sequence ID" value="KYD05485.1"/>
    <property type="molecule type" value="Genomic_DNA"/>
</dbReference>